<reference evidence="1 2" key="1">
    <citation type="submission" date="2016-03" db="EMBL/GenBank/DDBJ databases">
        <title>Choanephora cucurbitarum.</title>
        <authorList>
            <person name="Min B."/>
            <person name="Park H."/>
            <person name="Park J.-H."/>
            <person name="Shin H.-D."/>
            <person name="Choi I.-G."/>
        </authorList>
    </citation>
    <scope>NUCLEOTIDE SEQUENCE [LARGE SCALE GENOMIC DNA]</scope>
    <source>
        <strain evidence="1 2">KUS-F28377</strain>
    </source>
</reference>
<name>A0A1C7MTE4_9FUNG</name>
<dbReference type="EMBL" id="LUGH01002575">
    <property type="protein sequence ID" value="OBZ80108.1"/>
    <property type="molecule type" value="Genomic_DNA"/>
</dbReference>
<accession>A0A1C7MTE4</accession>
<dbReference type="Proteomes" id="UP000093000">
    <property type="component" value="Unassembled WGS sequence"/>
</dbReference>
<dbReference type="AlphaFoldDB" id="A0A1C7MTE4"/>
<keyword evidence="2" id="KW-1185">Reference proteome</keyword>
<evidence type="ECO:0000313" key="1">
    <source>
        <dbReference type="EMBL" id="OBZ80108.1"/>
    </source>
</evidence>
<organism evidence="1 2">
    <name type="scientific">Choanephora cucurbitarum</name>
    <dbReference type="NCBI Taxonomy" id="101091"/>
    <lineage>
        <taxon>Eukaryota</taxon>
        <taxon>Fungi</taxon>
        <taxon>Fungi incertae sedis</taxon>
        <taxon>Mucoromycota</taxon>
        <taxon>Mucoromycotina</taxon>
        <taxon>Mucoromycetes</taxon>
        <taxon>Mucorales</taxon>
        <taxon>Mucorineae</taxon>
        <taxon>Choanephoraceae</taxon>
        <taxon>Choanephoroideae</taxon>
        <taxon>Choanephora</taxon>
    </lineage>
</organism>
<sequence length="121" mass="13734">MAPTPKHVSDLLASSEAIQASLASFFERLDAIQEQNRVLSEQLQQQQQQQQVQSPAQQIESMATPIRFPVLNRANPGQGIKTFLSQAFPEKSPQELKCYHKDFSSLALRACYMYNELENNH</sequence>
<comment type="caution">
    <text evidence="1">The sequence shown here is derived from an EMBL/GenBank/DDBJ whole genome shotgun (WGS) entry which is preliminary data.</text>
</comment>
<feature type="non-terminal residue" evidence="1">
    <location>
        <position position="121"/>
    </location>
</feature>
<proteinExistence type="predicted"/>
<dbReference type="InParanoid" id="A0A1C7MTE4"/>
<protein>
    <submittedName>
        <fullName evidence="1">Uncharacterized protein</fullName>
    </submittedName>
</protein>
<gene>
    <name evidence="1" type="ORF">A0J61_11843</name>
</gene>
<evidence type="ECO:0000313" key="2">
    <source>
        <dbReference type="Proteomes" id="UP000093000"/>
    </source>
</evidence>